<keyword evidence="5" id="KW-1015">Disulfide bond</keyword>
<dbReference type="Gene3D" id="2.130.10.10">
    <property type="entry name" value="YVTN repeat-like/Quinoprotein amine dehydrogenase"/>
    <property type="match status" value="1"/>
</dbReference>
<dbReference type="SMART" id="SM00423">
    <property type="entry name" value="PSI"/>
    <property type="match status" value="1"/>
</dbReference>
<dbReference type="Gene3D" id="2.60.40.10">
    <property type="entry name" value="Immunoglobulins"/>
    <property type="match status" value="1"/>
</dbReference>
<dbReference type="GO" id="GO:0005886">
    <property type="term" value="C:plasma membrane"/>
    <property type="evidence" value="ECO:0007669"/>
    <property type="project" value="TreeGrafter"/>
</dbReference>
<reference evidence="13" key="1">
    <citation type="submission" date="2025-08" db="UniProtKB">
        <authorList>
            <consortium name="Ensembl"/>
        </authorList>
    </citation>
    <scope>IDENTIFICATION</scope>
</reference>
<feature type="region of interest" description="Disordered" evidence="9">
    <location>
        <begin position="706"/>
        <end position="729"/>
    </location>
</feature>
<dbReference type="Proteomes" id="UP000261640">
    <property type="component" value="Unplaced"/>
</dbReference>
<dbReference type="GO" id="GO:0005576">
    <property type="term" value="C:extracellular region"/>
    <property type="evidence" value="ECO:0007669"/>
    <property type="project" value="UniProtKB-SubCell"/>
</dbReference>
<dbReference type="SUPFAM" id="SSF101912">
    <property type="entry name" value="Sema domain"/>
    <property type="match status" value="1"/>
</dbReference>
<keyword evidence="14" id="KW-1185">Reference proteome</keyword>
<feature type="domain" description="Sema" evidence="12">
    <location>
        <begin position="26"/>
        <end position="512"/>
    </location>
</feature>
<dbReference type="InterPro" id="IPR001627">
    <property type="entry name" value="Semap_dom"/>
</dbReference>
<keyword evidence="4 10" id="KW-0732">Signal</keyword>
<dbReference type="FunFam" id="2.130.10.10:FF:000052">
    <property type="entry name" value="semaphorin-3F isoform X2"/>
    <property type="match status" value="1"/>
</dbReference>
<evidence type="ECO:0000256" key="5">
    <source>
        <dbReference type="ARBA" id="ARBA00023157"/>
    </source>
</evidence>
<dbReference type="InterPro" id="IPR003598">
    <property type="entry name" value="Ig_sub2"/>
</dbReference>
<dbReference type="InterPro" id="IPR036352">
    <property type="entry name" value="Semap_dom_sf"/>
</dbReference>
<keyword evidence="7" id="KW-0393">Immunoglobulin domain</keyword>
<dbReference type="Pfam" id="PF01403">
    <property type="entry name" value="Sema"/>
    <property type="match status" value="1"/>
</dbReference>
<evidence type="ECO:0000313" key="14">
    <source>
        <dbReference type="Proteomes" id="UP000261640"/>
    </source>
</evidence>
<dbReference type="PROSITE" id="PS50835">
    <property type="entry name" value="IG_LIKE"/>
    <property type="match status" value="1"/>
</dbReference>
<dbReference type="CDD" id="cd05871">
    <property type="entry name" value="Ig_Sema3"/>
    <property type="match status" value="1"/>
</dbReference>
<comment type="similarity">
    <text evidence="2">Belongs to the semaphorin family.</text>
</comment>
<dbReference type="SMART" id="SM00409">
    <property type="entry name" value="IG"/>
    <property type="match status" value="1"/>
</dbReference>
<feature type="domain" description="Ig-like" evidence="11">
    <location>
        <begin position="579"/>
        <end position="646"/>
    </location>
</feature>
<dbReference type="FunFam" id="2.60.40.10:FF:000030">
    <property type="entry name" value="Semaphorin 3F like"/>
    <property type="match status" value="1"/>
</dbReference>
<dbReference type="PANTHER" id="PTHR11036">
    <property type="entry name" value="SEMAPHORIN"/>
    <property type="match status" value="1"/>
</dbReference>
<dbReference type="InterPro" id="IPR003599">
    <property type="entry name" value="Ig_sub"/>
</dbReference>
<dbReference type="InterPro" id="IPR015943">
    <property type="entry name" value="WD40/YVTN_repeat-like_dom_sf"/>
</dbReference>
<dbReference type="GO" id="GO:0045499">
    <property type="term" value="F:chemorepellent activity"/>
    <property type="evidence" value="ECO:0007669"/>
    <property type="project" value="TreeGrafter"/>
</dbReference>
<accession>A0A7N8Y5B4</accession>
<protein>
    <submittedName>
        <fullName evidence="13">Sema domain, immunoglobulin domain (Ig), short basic domain, secreted, (semaphorin) 3Ga</fullName>
    </submittedName>
</protein>
<organism evidence="13 14">
    <name type="scientific">Mastacembelus armatus</name>
    <name type="common">zig-zag eel</name>
    <dbReference type="NCBI Taxonomy" id="205130"/>
    <lineage>
        <taxon>Eukaryota</taxon>
        <taxon>Metazoa</taxon>
        <taxon>Chordata</taxon>
        <taxon>Craniata</taxon>
        <taxon>Vertebrata</taxon>
        <taxon>Euteleostomi</taxon>
        <taxon>Actinopterygii</taxon>
        <taxon>Neopterygii</taxon>
        <taxon>Teleostei</taxon>
        <taxon>Neoteleostei</taxon>
        <taxon>Acanthomorphata</taxon>
        <taxon>Anabantaria</taxon>
        <taxon>Synbranchiformes</taxon>
        <taxon>Mastacembelidae</taxon>
        <taxon>Mastacembelus</taxon>
    </lineage>
</organism>
<name>A0A7N8Y5B4_9TELE</name>
<dbReference type="InterPro" id="IPR036179">
    <property type="entry name" value="Ig-like_dom_sf"/>
</dbReference>
<comment type="caution">
    <text evidence="8">Lacks conserved residue(s) required for the propagation of feature annotation.</text>
</comment>
<dbReference type="GO" id="GO:0030335">
    <property type="term" value="P:positive regulation of cell migration"/>
    <property type="evidence" value="ECO:0007669"/>
    <property type="project" value="TreeGrafter"/>
</dbReference>
<evidence type="ECO:0000256" key="9">
    <source>
        <dbReference type="SAM" id="MobiDB-lite"/>
    </source>
</evidence>
<dbReference type="InterPro" id="IPR027231">
    <property type="entry name" value="Semaphorin"/>
</dbReference>
<proteinExistence type="inferred from homology"/>
<dbReference type="Ensembl" id="ENSMAMT00000064254.1">
    <property type="protein sequence ID" value="ENSMAMP00000055400.1"/>
    <property type="gene ID" value="ENSMAMG00000024223.2"/>
</dbReference>
<dbReference type="SUPFAM" id="SSF48726">
    <property type="entry name" value="Immunoglobulin"/>
    <property type="match status" value="1"/>
</dbReference>
<reference evidence="13" key="2">
    <citation type="submission" date="2025-09" db="UniProtKB">
        <authorList>
            <consortium name="Ensembl"/>
        </authorList>
    </citation>
    <scope>IDENTIFICATION</scope>
</reference>
<dbReference type="SUPFAM" id="SSF103575">
    <property type="entry name" value="Plexin repeat"/>
    <property type="match status" value="1"/>
</dbReference>
<dbReference type="GO" id="GO:0007411">
    <property type="term" value="P:axon guidance"/>
    <property type="evidence" value="ECO:0007669"/>
    <property type="project" value="UniProtKB-ARBA"/>
</dbReference>
<evidence type="ECO:0000256" key="3">
    <source>
        <dbReference type="ARBA" id="ARBA00022525"/>
    </source>
</evidence>
<comment type="subcellular location">
    <subcellularLocation>
        <location evidence="1">Secreted</location>
    </subcellularLocation>
</comment>
<evidence type="ECO:0000256" key="4">
    <source>
        <dbReference type="ARBA" id="ARBA00022729"/>
    </source>
</evidence>
<dbReference type="SMART" id="SM00408">
    <property type="entry name" value="IGc2"/>
    <property type="match status" value="1"/>
</dbReference>
<dbReference type="InterPro" id="IPR007110">
    <property type="entry name" value="Ig-like_dom"/>
</dbReference>
<dbReference type="GO" id="GO:0030215">
    <property type="term" value="F:semaphorin receptor binding"/>
    <property type="evidence" value="ECO:0007669"/>
    <property type="project" value="InterPro"/>
</dbReference>
<feature type="signal peptide" evidence="10">
    <location>
        <begin position="1"/>
        <end position="19"/>
    </location>
</feature>
<evidence type="ECO:0000256" key="7">
    <source>
        <dbReference type="ARBA" id="ARBA00023319"/>
    </source>
</evidence>
<dbReference type="InterPro" id="IPR016201">
    <property type="entry name" value="PSI"/>
</dbReference>
<evidence type="ECO:0000256" key="6">
    <source>
        <dbReference type="ARBA" id="ARBA00023180"/>
    </source>
</evidence>
<dbReference type="SMART" id="SM00630">
    <property type="entry name" value="Sema"/>
    <property type="match status" value="1"/>
</dbReference>
<dbReference type="Gene3D" id="3.30.1680.10">
    <property type="entry name" value="ligand-binding face of the semaphorins, domain 2"/>
    <property type="match status" value="1"/>
</dbReference>
<evidence type="ECO:0000256" key="1">
    <source>
        <dbReference type="ARBA" id="ARBA00004613"/>
    </source>
</evidence>
<dbReference type="PANTHER" id="PTHR11036:SF28">
    <property type="entry name" value="SEMA DOMAIN, IMMUNOGLOBULIN DOMAIN (IG), SHORT BASIC DOMAIN, SECRETED, (SEMAPHORIN) 3GA ISOFORM X1-RELATED"/>
    <property type="match status" value="1"/>
</dbReference>
<dbReference type="GO" id="GO:0001755">
    <property type="term" value="P:neural crest cell migration"/>
    <property type="evidence" value="ECO:0007669"/>
    <property type="project" value="TreeGrafter"/>
</dbReference>
<evidence type="ECO:0000313" key="13">
    <source>
        <dbReference type="Ensembl" id="ENSMAMP00000055400.1"/>
    </source>
</evidence>
<dbReference type="GO" id="GO:0071526">
    <property type="term" value="P:semaphorin-plexin signaling pathway"/>
    <property type="evidence" value="ECO:0007669"/>
    <property type="project" value="TreeGrafter"/>
</dbReference>
<sequence length="729" mass="83121">MFRCSLWTPWCWFSKWCKCFLTSLQLSPPPHTELMDTRAARPFSFTFNTSDYRVLLMDQDQGRLYLGSREYLVALDMQNVNKEPLIVRISFFYLNPVCFLVCGIKSLNGECANFVRLIEPWNRTHLYTCGTGAYQPICTFINRGWRAEDYLFRLVPGYVDSGKGKCSYDPKQESVAVLINGNLYAGVHIDFMSTDAALFRTMGGRTAIRTEQYDSRWLNEPVFVQIQQIPDSAERNDDKLYFFFREKTLDSSGGTSPSVLARVGRVCLNDEGGQKSLVNRWTTFLKARLICSVIGEDGVETRFDELRDVFIQPTQDERNPMVYALFTTAGSVFKGSAVCVYSMADIRNVFNGPFAHKHGHNYQWTEYTGKIPYPRPGTCPGGTFTPGIRSSKNFSDEAVNFIRAHPLMFHPVYPIHRRPLVVRTGVDYRYTAMVVDQVDAVDGRYEVLFLGTDHGTVQKVIVLPKDPTSMEELTLEEVEVFRTSAPVKTMKISSKRQQLYVSSDAGLTQVSLHRCDVYGRACSDCCLARDPYCAWDGESCSAFTPSAKRRSRRQDVKHGDPLRQCRGFNAKETVQFGVEGSSTFLECQPRSPQATIKWLFQREGKRKVTDMRELTNHGILLKSLNQSDAGLYHCLATENNFKHTVARVALRILDRDIVLALTAQDEDEEPKTRQAGPYPQSPLLSTPFPPEIRLINQYCQSYWEQLNPKQQQRKRTSRRHTESQDQGLG</sequence>
<keyword evidence="6" id="KW-0325">Glycoprotein</keyword>
<dbReference type="GeneTree" id="ENSGT00940000165056"/>
<dbReference type="InterPro" id="IPR013783">
    <property type="entry name" value="Ig-like_fold"/>
</dbReference>
<feature type="region of interest" description="Disordered" evidence="9">
    <location>
        <begin position="664"/>
        <end position="688"/>
    </location>
</feature>
<dbReference type="FunFam" id="3.30.1680.10:FF:000001">
    <property type="entry name" value="Semaphorin 3F like"/>
    <property type="match status" value="1"/>
</dbReference>
<dbReference type="PROSITE" id="PS51004">
    <property type="entry name" value="SEMA"/>
    <property type="match status" value="1"/>
</dbReference>
<evidence type="ECO:0000256" key="10">
    <source>
        <dbReference type="SAM" id="SignalP"/>
    </source>
</evidence>
<evidence type="ECO:0000256" key="8">
    <source>
        <dbReference type="PROSITE-ProRule" id="PRU00352"/>
    </source>
</evidence>
<evidence type="ECO:0000256" key="2">
    <source>
        <dbReference type="ARBA" id="ARBA00009492"/>
    </source>
</evidence>
<feature type="chain" id="PRO_5030799946" evidence="10">
    <location>
        <begin position="20"/>
        <end position="729"/>
    </location>
</feature>
<evidence type="ECO:0000259" key="11">
    <source>
        <dbReference type="PROSITE" id="PS50835"/>
    </source>
</evidence>
<dbReference type="AlphaFoldDB" id="A0A7N8Y5B4"/>
<evidence type="ECO:0000259" key="12">
    <source>
        <dbReference type="PROSITE" id="PS51004"/>
    </source>
</evidence>
<keyword evidence="3" id="KW-0964">Secreted</keyword>